<dbReference type="GO" id="GO:0004016">
    <property type="term" value="F:adenylate cyclase activity"/>
    <property type="evidence" value="ECO:0007669"/>
    <property type="project" value="TreeGrafter"/>
</dbReference>
<dbReference type="CDD" id="cd07302">
    <property type="entry name" value="CHD"/>
    <property type="match status" value="1"/>
</dbReference>
<dbReference type="GO" id="GO:0005524">
    <property type="term" value="F:ATP binding"/>
    <property type="evidence" value="ECO:0007669"/>
    <property type="project" value="UniProtKB-KW"/>
</dbReference>
<dbReference type="Gene3D" id="3.30.70.1230">
    <property type="entry name" value="Nucleotide cyclase"/>
    <property type="match status" value="1"/>
</dbReference>
<keyword evidence="5" id="KW-1185">Reference proteome</keyword>
<dbReference type="Pfam" id="PF00211">
    <property type="entry name" value="Guanylate_cyc"/>
    <property type="match status" value="1"/>
</dbReference>
<feature type="domain" description="Guanylate cyclase" evidence="3">
    <location>
        <begin position="42"/>
        <end position="172"/>
    </location>
</feature>
<name>A0A1X1UJT1_9MYCO</name>
<dbReference type="InterPro" id="IPR027417">
    <property type="entry name" value="P-loop_NTPase"/>
</dbReference>
<comment type="caution">
    <text evidence="4">The sequence shown here is derived from an EMBL/GenBank/DDBJ whole genome shotgun (WGS) entry which is preliminary data.</text>
</comment>
<proteinExistence type="predicted"/>
<evidence type="ECO:0000313" key="4">
    <source>
        <dbReference type="EMBL" id="ORV57083.1"/>
    </source>
</evidence>
<dbReference type="SMART" id="SM00044">
    <property type="entry name" value="CYCc"/>
    <property type="match status" value="1"/>
</dbReference>
<keyword evidence="1" id="KW-0547">Nucleotide-binding</keyword>
<dbReference type="AlphaFoldDB" id="A0A1X1UJT1"/>
<dbReference type="STRING" id="1260918.AWC06_02580"/>
<dbReference type="OrthoDB" id="5476461at2"/>
<gene>
    <name evidence="4" type="ORF">AWC06_02580</name>
</gene>
<dbReference type="InterPro" id="IPR041664">
    <property type="entry name" value="AAA_16"/>
</dbReference>
<dbReference type="SUPFAM" id="SSF52540">
    <property type="entry name" value="P-loop containing nucleoside triphosphate hydrolases"/>
    <property type="match status" value="1"/>
</dbReference>
<protein>
    <submittedName>
        <fullName evidence="4">Cyclase</fullName>
    </submittedName>
</protein>
<dbReference type="Proteomes" id="UP000194000">
    <property type="component" value="Unassembled WGS sequence"/>
</dbReference>
<dbReference type="SMART" id="SM00382">
    <property type="entry name" value="AAA"/>
    <property type="match status" value="1"/>
</dbReference>
<dbReference type="InterPro" id="IPR003593">
    <property type="entry name" value="AAA+_ATPase"/>
</dbReference>
<dbReference type="RefSeq" id="WP_085199893.1">
    <property type="nucleotide sequence ID" value="NZ_JACKVI010000012.1"/>
</dbReference>
<dbReference type="Gene3D" id="3.40.50.300">
    <property type="entry name" value="P-loop containing nucleotide triphosphate hydrolases"/>
    <property type="match status" value="1"/>
</dbReference>
<dbReference type="PANTHER" id="PTHR16305">
    <property type="entry name" value="TESTICULAR SOLUBLE ADENYLYL CYCLASE"/>
    <property type="match status" value="1"/>
</dbReference>
<dbReference type="InterPro" id="IPR001054">
    <property type="entry name" value="A/G_cyclase"/>
</dbReference>
<dbReference type="GO" id="GO:0035556">
    <property type="term" value="P:intracellular signal transduction"/>
    <property type="evidence" value="ECO:0007669"/>
    <property type="project" value="InterPro"/>
</dbReference>
<evidence type="ECO:0000259" key="3">
    <source>
        <dbReference type="PROSITE" id="PS50125"/>
    </source>
</evidence>
<sequence>MTAVELMCPACGTGLPPRAKFCNECGAAVSTRAAPAEYKQVTVLFADVVHSMDIAAAVGAERLREIMTELVERASSVVQRYGGTVDKFTGDGIMALFGAPVALEDHAFRACLAALEIQERVKQLSGDFEARDGVTLQLRIGLNSGEVIAGEIGSNASYTAIGEQVGMAQRMESVAPPGGVLLSSSTVRLVEHATVLGEPELVRIKGAETPVAVRRLLATAAKHSTTRRESTLVGRTWELNTVTAILDEALNGAGGVISLLGPPGIGKSRLAREVIKLANRRGVEAFTTYCESHTSDVPFHAVAQLSRAGFGLGDLDDAAARAHVRAQVPGADPDDLLLLDDLLGIADPEVALPNIEADARRRRLTALINASSLARRQPALYVIEDAHWIDDISEAMLANFLLVVPRTRSIVLITYRPEYQGALAKFAEAQTIALRPLSNAQTWTLTSELLGSHSSVGVVAAHIVDRAAGNPFFTEEIVRDLAERGVLDGHRGCYTLSSDTADVSVPATLHATIAARIDRLELAAKKTLSAAAIIGSRFSPDLLTHLGINPTFDALVEAELIDQVQFTPGVEYAFRHPLIRTVAYESQLKADRAELHRRLADVIEARAPGPVEEQAALIAEHLEAAGDLQAAFTWHMRAGNWLTNRDIAAARTSWRRARDVADRLPADIPGRTAMRIEALRLLCTSTFRGGESLADSGFDELRDLCTATGDQVSLAIGMAGVPVTLTLLNQHRQAALLASEQARLLEAIGDPTLTVGLLHGAMTAKFHAGEVREAMRLTQSVIDLADGDVNKGDMLLGSPLAQATMLRGLARCCLGIPGWKDDFDEANTLARNADAVARVIVAVYPYYIAVVNGALQPDVTALTRAGEMVQIAEQSGDDFTLSMARSAYGATRLLHAGADDAMGWHLLALARESALRNENRLGVLLNDVQIAAHKTQSGEINEGIEMFRAVLNDTFENGEMIIRGPVTANLVESLLRRGTQADLREAQAAIERLAAVAVDPGFVLFELPLLKMRALLAHAHGDEVAYRDFADRYRAMATSLGFEGHMAWAEAMA</sequence>
<accession>A0A1X1UJT1</accession>
<dbReference type="EMBL" id="LQOW01000031">
    <property type="protein sequence ID" value="ORV57083.1"/>
    <property type="molecule type" value="Genomic_DNA"/>
</dbReference>
<dbReference type="PROSITE" id="PS50125">
    <property type="entry name" value="GUANYLATE_CYCLASE_2"/>
    <property type="match status" value="1"/>
</dbReference>
<dbReference type="GO" id="GO:0005737">
    <property type="term" value="C:cytoplasm"/>
    <property type="evidence" value="ECO:0007669"/>
    <property type="project" value="TreeGrafter"/>
</dbReference>
<evidence type="ECO:0000313" key="5">
    <source>
        <dbReference type="Proteomes" id="UP000194000"/>
    </source>
</evidence>
<dbReference type="InterPro" id="IPR029787">
    <property type="entry name" value="Nucleotide_cyclase"/>
</dbReference>
<organism evidence="4 5">
    <name type="scientific">Mycobacterium fragae</name>
    <dbReference type="NCBI Taxonomy" id="1260918"/>
    <lineage>
        <taxon>Bacteria</taxon>
        <taxon>Bacillati</taxon>
        <taxon>Actinomycetota</taxon>
        <taxon>Actinomycetes</taxon>
        <taxon>Mycobacteriales</taxon>
        <taxon>Mycobacteriaceae</taxon>
        <taxon>Mycobacterium</taxon>
    </lineage>
</organism>
<keyword evidence="2" id="KW-0067">ATP-binding</keyword>
<dbReference type="PANTHER" id="PTHR16305:SF28">
    <property type="entry name" value="GUANYLATE CYCLASE DOMAIN-CONTAINING PROTEIN"/>
    <property type="match status" value="1"/>
</dbReference>
<reference evidence="4 5" key="1">
    <citation type="submission" date="2016-01" db="EMBL/GenBank/DDBJ databases">
        <title>The new phylogeny of the genus Mycobacterium.</title>
        <authorList>
            <person name="Tarcisio F."/>
            <person name="Conor M."/>
            <person name="Antonella G."/>
            <person name="Elisabetta G."/>
            <person name="Giulia F.S."/>
            <person name="Sara T."/>
            <person name="Anna F."/>
            <person name="Clotilde B."/>
            <person name="Roberto B."/>
            <person name="Veronica D.S."/>
            <person name="Fabio R."/>
            <person name="Monica P."/>
            <person name="Olivier J."/>
            <person name="Enrico T."/>
            <person name="Nicola S."/>
        </authorList>
    </citation>
    <scope>NUCLEOTIDE SEQUENCE [LARGE SCALE GENOMIC DNA]</scope>
    <source>
        <strain evidence="4 5">DSM 45731</strain>
    </source>
</reference>
<dbReference type="Pfam" id="PF13191">
    <property type="entry name" value="AAA_16"/>
    <property type="match status" value="1"/>
</dbReference>
<dbReference type="GO" id="GO:0009190">
    <property type="term" value="P:cyclic nucleotide biosynthetic process"/>
    <property type="evidence" value="ECO:0007669"/>
    <property type="project" value="InterPro"/>
</dbReference>
<dbReference type="SUPFAM" id="SSF55073">
    <property type="entry name" value="Nucleotide cyclase"/>
    <property type="match status" value="1"/>
</dbReference>
<evidence type="ECO:0000256" key="1">
    <source>
        <dbReference type="ARBA" id="ARBA00022741"/>
    </source>
</evidence>
<evidence type="ECO:0000256" key="2">
    <source>
        <dbReference type="ARBA" id="ARBA00022840"/>
    </source>
</evidence>